<organism evidence="4 5">
    <name type="scientific">Halocaridina rubra</name>
    <name type="common">Hawaiian red shrimp</name>
    <dbReference type="NCBI Taxonomy" id="373956"/>
    <lineage>
        <taxon>Eukaryota</taxon>
        <taxon>Metazoa</taxon>
        <taxon>Ecdysozoa</taxon>
        <taxon>Arthropoda</taxon>
        <taxon>Crustacea</taxon>
        <taxon>Multicrustacea</taxon>
        <taxon>Malacostraca</taxon>
        <taxon>Eumalacostraca</taxon>
        <taxon>Eucarida</taxon>
        <taxon>Decapoda</taxon>
        <taxon>Pleocyemata</taxon>
        <taxon>Caridea</taxon>
        <taxon>Atyoidea</taxon>
        <taxon>Atyidae</taxon>
        <taxon>Halocaridina</taxon>
    </lineage>
</organism>
<evidence type="ECO:0000256" key="2">
    <source>
        <dbReference type="ARBA" id="ARBA00023125"/>
    </source>
</evidence>
<dbReference type="GO" id="GO:0006355">
    <property type="term" value="P:regulation of DNA-templated transcription"/>
    <property type="evidence" value="ECO:0007669"/>
    <property type="project" value="InterPro"/>
</dbReference>
<reference evidence="4 5" key="1">
    <citation type="submission" date="2023-11" db="EMBL/GenBank/DDBJ databases">
        <title>Halocaridina rubra genome assembly.</title>
        <authorList>
            <person name="Smith C."/>
        </authorList>
    </citation>
    <scope>NUCLEOTIDE SEQUENCE [LARGE SCALE GENOMIC DNA]</scope>
    <source>
        <strain evidence="4">EP-1</strain>
        <tissue evidence="4">Whole</tissue>
    </source>
</reference>
<dbReference type="InterPro" id="IPR000116">
    <property type="entry name" value="HMGA"/>
</dbReference>
<comment type="caution">
    <text evidence="4">The sequence shown here is derived from an EMBL/GenBank/DDBJ whole genome shotgun (WGS) entry which is preliminary data.</text>
</comment>
<proteinExistence type="predicted"/>
<feature type="region of interest" description="Disordered" evidence="3">
    <location>
        <begin position="53"/>
        <end position="131"/>
    </location>
</feature>
<evidence type="ECO:0000313" key="4">
    <source>
        <dbReference type="EMBL" id="KAK7068785.1"/>
    </source>
</evidence>
<dbReference type="AlphaFoldDB" id="A0AAN9A1F7"/>
<keyword evidence="5" id="KW-1185">Reference proteome</keyword>
<feature type="compositionally biased region" description="Basic residues" evidence="3">
    <location>
        <begin position="88"/>
        <end position="116"/>
    </location>
</feature>
<dbReference type="GO" id="GO:0000785">
    <property type="term" value="C:chromatin"/>
    <property type="evidence" value="ECO:0007669"/>
    <property type="project" value="InterPro"/>
</dbReference>
<dbReference type="SMART" id="SM00384">
    <property type="entry name" value="AT_hook"/>
    <property type="match status" value="3"/>
</dbReference>
<keyword evidence="2" id="KW-0238">DNA-binding</keyword>
<dbReference type="EMBL" id="JAXCGZ010017123">
    <property type="protein sequence ID" value="KAK7068785.1"/>
    <property type="molecule type" value="Genomic_DNA"/>
</dbReference>
<dbReference type="InterPro" id="IPR017956">
    <property type="entry name" value="AT_hook_DNA-bd_motif"/>
</dbReference>
<dbReference type="Proteomes" id="UP001381693">
    <property type="component" value="Unassembled WGS sequence"/>
</dbReference>
<accession>A0AAN9A1F7</accession>
<keyword evidence="1" id="KW-0677">Repeat</keyword>
<evidence type="ECO:0000313" key="5">
    <source>
        <dbReference type="Proteomes" id="UP001381693"/>
    </source>
</evidence>
<name>A0AAN9A1F7_HALRR</name>
<sequence length="131" mass="14268">MMEIVQIKYFHNLLHDAENIPINNQTPAPRSGVKPNTTAFSLNSSFVNGGLFKMAEDNAADTPKRKRGRPSKPENEKKKKVAESPGPKRGRGRPKGSKNKAKKVTASKGGKRGRPAKVKESASEESAEDAE</sequence>
<dbReference type="PRINTS" id="PR00929">
    <property type="entry name" value="ATHOOK"/>
</dbReference>
<dbReference type="PRINTS" id="PR00930">
    <property type="entry name" value="HIGHMOBLTYIY"/>
</dbReference>
<gene>
    <name evidence="4" type="ORF">SK128_021817</name>
</gene>
<dbReference type="GO" id="GO:0005634">
    <property type="term" value="C:nucleus"/>
    <property type="evidence" value="ECO:0007669"/>
    <property type="project" value="InterPro"/>
</dbReference>
<protein>
    <submittedName>
        <fullName evidence="4">Uncharacterized protein</fullName>
    </submittedName>
</protein>
<dbReference type="Pfam" id="PF02178">
    <property type="entry name" value="AT_hook"/>
    <property type="match status" value="3"/>
</dbReference>
<dbReference type="GO" id="GO:0003677">
    <property type="term" value="F:DNA binding"/>
    <property type="evidence" value="ECO:0007669"/>
    <property type="project" value="UniProtKB-KW"/>
</dbReference>
<evidence type="ECO:0000256" key="3">
    <source>
        <dbReference type="SAM" id="MobiDB-lite"/>
    </source>
</evidence>
<evidence type="ECO:0000256" key="1">
    <source>
        <dbReference type="ARBA" id="ARBA00022737"/>
    </source>
</evidence>